<feature type="compositionally biased region" description="Basic and acidic residues" evidence="1">
    <location>
        <begin position="38"/>
        <end position="52"/>
    </location>
</feature>
<feature type="region of interest" description="Disordered" evidence="1">
    <location>
        <begin position="31"/>
        <end position="52"/>
    </location>
</feature>
<keyword evidence="3" id="KW-1185">Reference proteome</keyword>
<dbReference type="PANTHER" id="PTHR30565">
    <property type="entry name" value="PROTEIN YCIF"/>
    <property type="match status" value="1"/>
</dbReference>
<reference evidence="3" key="1">
    <citation type="submission" date="2016-10" db="EMBL/GenBank/DDBJ databases">
        <authorList>
            <person name="Varghese N."/>
            <person name="Submissions S."/>
        </authorList>
    </citation>
    <scope>NUCLEOTIDE SEQUENCE [LARGE SCALE GENOMIC DNA]</scope>
    <source>
        <strain evidence="3">CGMCC 1.7736</strain>
    </source>
</reference>
<evidence type="ECO:0000256" key="1">
    <source>
        <dbReference type="SAM" id="MobiDB-lite"/>
    </source>
</evidence>
<dbReference type="Proteomes" id="UP000198531">
    <property type="component" value="Unassembled WGS sequence"/>
</dbReference>
<dbReference type="Gene3D" id="1.20.1260.10">
    <property type="match status" value="1"/>
</dbReference>
<accession>A0A1I6HZI5</accession>
<proteinExistence type="predicted"/>
<dbReference type="InterPro" id="IPR047114">
    <property type="entry name" value="YciF"/>
</dbReference>
<protein>
    <submittedName>
        <fullName evidence="2">Ferritin-like metal-binding protein YciE</fullName>
    </submittedName>
</protein>
<dbReference type="OrthoDB" id="302765at2157"/>
<organism evidence="2 3">
    <name type="scientific">Halogeometricum rufum</name>
    <dbReference type="NCBI Taxonomy" id="553469"/>
    <lineage>
        <taxon>Archaea</taxon>
        <taxon>Methanobacteriati</taxon>
        <taxon>Methanobacteriota</taxon>
        <taxon>Stenosarchaea group</taxon>
        <taxon>Halobacteria</taxon>
        <taxon>Halobacteriales</taxon>
        <taxon>Haloferacaceae</taxon>
        <taxon>Halogeometricum</taxon>
    </lineage>
</organism>
<dbReference type="PANTHER" id="PTHR30565:SF9">
    <property type="entry name" value="PROTEIN YCIF"/>
    <property type="match status" value="1"/>
</dbReference>
<dbReference type="STRING" id="553469.SAMN04487947_2688"/>
<evidence type="ECO:0000313" key="3">
    <source>
        <dbReference type="Proteomes" id="UP000198531"/>
    </source>
</evidence>
<dbReference type="Pfam" id="PF05974">
    <property type="entry name" value="DUF892"/>
    <property type="match status" value="1"/>
</dbReference>
<name>A0A1I6HZI5_9EURY</name>
<dbReference type="RefSeq" id="WP_089808415.1">
    <property type="nucleotide sequence ID" value="NZ_FOYT01000002.1"/>
</dbReference>
<sequence length="165" mass="18692">MSADSLEDLFVDGLQKLYYTEKQLLDALEELESGSSDESVKEAFSEHRQETQTHVERLEEAFERMDKSAETKQDRVVDAMIEEHEDFTGQNPDGKVLERFNIAAGQKSEHYEIAAYGNLIPLADQLGLEAVADLLEENLREEQEALDELSQIGEEFDYGEIESSA</sequence>
<evidence type="ECO:0000313" key="2">
    <source>
        <dbReference type="EMBL" id="SFR59886.1"/>
    </source>
</evidence>
<dbReference type="InterPro" id="IPR009078">
    <property type="entry name" value="Ferritin-like_SF"/>
</dbReference>
<dbReference type="SUPFAM" id="SSF47240">
    <property type="entry name" value="Ferritin-like"/>
    <property type="match status" value="1"/>
</dbReference>
<dbReference type="AlphaFoldDB" id="A0A1I6HZI5"/>
<dbReference type="EMBL" id="FOYT01000002">
    <property type="protein sequence ID" value="SFR59886.1"/>
    <property type="molecule type" value="Genomic_DNA"/>
</dbReference>
<gene>
    <name evidence="2" type="ORF">SAMN04487947_2688</name>
</gene>
<dbReference type="InterPro" id="IPR012347">
    <property type="entry name" value="Ferritin-like"/>
</dbReference>
<dbReference type="InterPro" id="IPR010287">
    <property type="entry name" value="DUF892_YciF-like"/>
</dbReference>